<keyword evidence="5" id="KW-0964">Secreted</keyword>
<sequence>MAGFAPIAATTIIPSIAAIPDVSSLPACGQTCFGNIFAQYSGFGCASPQDSYCFCNKANFSNGLRNCSNGACGSDAAAASSAIAFGSAYCANAFATHTATGLAALPSCGQTCFNNMVAQYSALRCASSVLPL</sequence>
<reference evidence="18" key="4">
    <citation type="journal article" date="2015" name="G3 (Bethesda)">
        <title>Genome sequences of three phytopathogenic species of the Magnaporthaceae family of fungi.</title>
        <authorList>
            <person name="Okagaki L.H."/>
            <person name="Nunes C.C."/>
            <person name="Sailsbery J."/>
            <person name="Clay B."/>
            <person name="Brown D."/>
            <person name="John T."/>
            <person name="Oh Y."/>
            <person name="Young N."/>
            <person name="Fitzgerald M."/>
            <person name="Haas B.J."/>
            <person name="Zeng Q."/>
            <person name="Young S."/>
            <person name="Adiconis X."/>
            <person name="Fan L."/>
            <person name="Levin J.Z."/>
            <person name="Mitchell T.K."/>
            <person name="Okubara P.A."/>
            <person name="Farman M.L."/>
            <person name="Kohn L.M."/>
            <person name="Birren B."/>
            <person name="Ma L.-J."/>
            <person name="Dean R.A."/>
        </authorList>
    </citation>
    <scope>NUCLEOTIDE SEQUENCE</scope>
    <source>
        <strain evidence="18">R3-111a-1</strain>
    </source>
</reference>
<dbReference type="GO" id="GO:0046872">
    <property type="term" value="F:metal ion binding"/>
    <property type="evidence" value="ECO:0007669"/>
    <property type="project" value="UniProtKB-UniRule"/>
</dbReference>
<evidence type="ECO:0000256" key="11">
    <source>
        <dbReference type="ARBA" id="ARBA00023136"/>
    </source>
</evidence>
<accession>J3NSL5</accession>
<organism evidence="17">
    <name type="scientific">Gaeumannomyces tritici (strain R3-111a-1)</name>
    <name type="common">Wheat and barley take-all root rot fungus</name>
    <name type="synonym">Gaeumannomyces graminis var. tritici</name>
    <dbReference type="NCBI Taxonomy" id="644352"/>
    <lineage>
        <taxon>Eukaryota</taxon>
        <taxon>Fungi</taxon>
        <taxon>Dikarya</taxon>
        <taxon>Ascomycota</taxon>
        <taxon>Pezizomycotina</taxon>
        <taxon>Sordariomycetes</taxon>
        <taxon>Sordariomycetidae</taxon>
        <taxon>Magnaporthales</taxon>
        <taxon>Magnaporthaceae</taxon>
        <taxon>Gaeumannomyces</taxon>
    </lineage>
</organism>
<dbReference type="VEuPathDB" id="FungiDB:GGTG_04266"/>
<proteinExistence type="inferred from homology"/>
<reference evidence="18" key="5">
    <citation type="submission" date="2018-04" db="UniProtKB">
        <authorList>
            <consortium name="EnsemblFungi"/>
        </authorList>
    </citation>
    <scope>IDENTIFICATION</scope>
    <source>
        <strain evidence="18">R3-111a-1</strain>
    </source>
</reference>
<evidence type="ECO:0000256" key="12">
    <source>
        <dbReference type="ARBA" id="ARBA00023157"/>
    </source>
</evidence>
<dbReference type="Proteomes" id="UP000006039">
    <property type="component" value="Unassembled WGS sequence"/>
</dbReference>
<keyword evidence="19" id="KW-1185">Reference proteome</keyword>
<evidence type="ECO:0000256" key="8">
    <source>
        <dbReference type="ARBA" id="ARBA00022723"/>
    </source>
</evidence>
<dbReference type="GO" id="GO:0098552">
    <property type="term" value="C:side of membrane"/>
    <property type="evidence" value="ECO:0007669"/>
    <property type="project" value="UniProtKB-KW"/>
</dbReference>
<keyword evidence="6 15" id="KW-0349">Heme</keyword>
<dbReference type="GO" id="GO:0005576">
    <property type="term" value="C:extracellular region"/>
    <property type="evidence" value="ECO:0007669"/>
    <property type="project" value="UniProtKB-SubCell"/>
</dbReference>
<evidence type="ECO:0000256" key="10">
    <source>
        <dbReference type="ARBA" id="ARBA00023004"/>
    </source>
</evidence>
<dbReference type="SMART" id="SM00747">
    <property type="entry name" value="CFEM"/>
    <property type="match status" value="1"/>
</dbReference>
<dbReference type="GeneID" id="20344724"/>
<dbReference type="RefSeq" id="XP_009220323.1">
    <property type="nucleotide sequence ID" value="XM_009222059.1"/>
</dbReference>
<dbReference type="AlphaFoldDB" id="J3NSL5"/>
<dbReference type="PROSITE" id="PS52012">
    <property type="entry name" value="CFEM"/>
    <property type="match status" value="1"/>
</dbReference>
<dbReference type="STRING" id="644352.J3NSL5"/>
<evidence type="ECO:0000256" key="2">
    <source>
        <dbReference type="ARBA" id="ARBA00004613"/>
    </source>
</evidence>
<keyword evidence="11" id="KW-0472">Membrane</keyword>
<evidence type="ECO:0000256" key="4">
    <source>
        <dbReference type="ARBA" id="ARBA00022475"/>
    </source>
</evidence>
<keyword evidence="9" id="KW-0732">Signal</keyword>
<keyword evidence="14" id="KW-0449">Lipoprotein</keyword>
<comment type="caution">
    <text evidence="15">Lacks conserved residue(s) required for the propagation of feature annotation.</text>
</comment>
<keyword evidence="8 15" id="KW-0479">Metal-binding</keyword>
<keyword evidence="13" id="KW-0325">Glycoprotein</keyword>
<reference evidence="17" key="3">
    <citation type="submission" date="2010-09" db="EMBL/GenBank/DDBJ databases">
        <title>Annotation of Gaeumannomyces graminis var. tritici R3-111a-1.</title>
        <authorList>
            <consortium name="The Broad Institute Genome Sequencing Platform"/>
            <person name="Ma L.-J."/>
            <person name="Dead R."/>
            <person name="Young S.K."/>
            <person name="Zeng Q."/>
            <person name="Gargeya S."/>
            <person name="Fitzgerald M."/>
            <person name="Haas B."/>
            <person name="Abouelleil A."/>
            <person name="Alvarado L."/>
            <person name="Arachchi H.M."/>
            <person name="Berlin A."/>
            <person name="Brown A."/>
            <person name="Chapman S.B."/>
            <person name="Chen Z."/>
            <person name="Dunbar C."/>
            <person name="Freedman E."/>
            <person name="Gearin G."/>
            <person name="Gellesch M."/>
            <person name="Goldberg J."/>
            <person name="Griggs A."/>
            <person name="Gujja S."/>
            <person name="Heiman D."/>
            <person name="Howarth C."/>
            <person name="Larson L."/>
            <person name="Lui A."/>
            <person name="MacDonald P.J.P."/>
            <person name="Mehta T."/>
            <person name="Montmayeur A."/>
            <person name="Murphy C."/>
            <person name="Neiman D."/>
            <person name="Pearson M."/>
            <person name="Priest M."/>
            <person name="Roberts A."/>
            <person name="Saif S."/>
            <person name="Shea T."/>
            <person name="Shenoy N."/>
            <person name="Sisk P."/>
            <person name="Stolte C."/>
            <person name="Sykes S."/>
            <person name="Yandava C."/>
            <person name="Wortman J."/>
            <person name="Nusbaum C."/>
            <person name="Birren B."/>
        </authorList>
    </citation>
    <scope>NUCLEOTIDE SEQUENCE</scope>
    <source>
        <strain evidence="17">R3-111a-1</strain>
    </source>
</reference>
<evidence type="ECO:0000313" key="18">
    <source>
        <dbReference type="EnsemblFungi" id="EJT79178"/>
    </source>
</evidence>
<comment type="subcellular location">
    <subcellularLocation>
        <location evidence="1">Cell membrane</location>
        <topology evidence="1">Lipid-anchor</topology>
        <topology evidence="1">GPI-anchor</topology>
    </subcellularLocation>
    <subcellularLocation>
        <location evidence="2">Secreted</location>
    </subcellularLocation>
</comment>
<evidence type="ECO:0000256" key="7">
    <source>
        <dbReference type="ARBA" id="ARBA00022622"/>
    </source>
</evidence>
<evidence type="ECO:0000256" key="5">
    <source>
        <dbReference type="ARBA" id="ARBA00022525"/>
    </source>
</evidence>
<dbReference type="GO" id="GO:0005886">
    <property type="term" value="C:plasma membrane"/>
    <property type="evidence" value="ECO:0007669"/>
    <property type="project" value="UniProtKB-SubCell"/>
</dbReference>
<dbReference type="EMBL" id="GL385396">
    <property type="protein sequence ID" value="EJT79178.1"/>
    <property type="molecule type" value="Genomic_DNA"/>
</dbReference>
<protein>
    <recommendedName>
        <fullName evidence="16">CFEM domain-containing protein</fullName>
    </recommendedName>
</protein>
<name>J3NSL5_GAET3</name>
<reference evidence="19" key="1">
    <citation type="submission" date="2010-07" db="EMBL/GenBank/DDBJ databases">
        <title>The genome sequence of Gaeumannomyces graminis var. tritici strain R3-111a-1.</title>
        <authorList>
            <consortium name="The Broad Institute Genome Sequencing Platform"/>
            <person name="Ma L.-J."/>
            <person name="Dead R."/>
            <person name="Young S."/>
            <person name="Zeng Q."/>
            <person name="Koehrsen M."/>
            <person name="Alvarado L."/>
            <person name="Berlin A."/>
            <person name="Chapman S.B."/>
            <person name="Chen Z."/>
            <person name="Freedman E."/>
            <person name="Gellesch M."/>
            <person name="Goldberg J."/>
            <person name="Griggs A."/>
            <person name="Gujja S."/>
            <person name="Heilman E.R."/>
            <person name="Heiman D."/>
            <person name="Hepburn T."/>
            <person name="Howarth C."/>
            <person name="Jen D."/>
            <person name="Larson L."/>
            <person name="Mehta T."/>
            <person name="Neiman D."/>
            <person name="Pearson M."/>
            <person name="Roberts A."/>
            <person name="Saif S."/>
            <person name="Shea T."/>
            <person name="Shenoy N."/>
            <person name="Sisk P."/>
            <person name="Stolte C."/>
            <person name="Sykes S."/>
            <person name="Walk T."/>
            <person name="White J."/>
            <person name="Yandava C."/>
            <person name="Haas B."/>
            <person name="Nusbaum C."/>
            <person name="Birren B."/>
        </authorList>
    </citation>
    <scope>NUCLEOTIDE SEQUENCE [LARGE SCALE GENOMIC DNA]</scope>
    <source>
        <strain evidence="19">R3-111a-1</strain>
    </source>
</reference>
<evidence type="ECO:0000256" key="9">
    <source>
        <dbReference type="ARBA" id="ARBA00022729"/>
    </source>
</evidence>
<comment type="similarity">
    <text evidence="3">Belongs to the RBT5 family.</text>
</comment>
<dbReference type="OrthoDB" id="2019572at2759"/>
<dbReference type="Pfam" id="PF05730">
    <property type="entry name" value="CFEM"/>
    <property type="match status" value="1"/>
</dbReference>
<reference evidence="17" key="2">
    <citation type="submission" date="2010-07" db="EMBL/GenBank/DDBJ databases">
        <authorList>
            <consortium name="The Broad Institute Genome Sequencing Platform"/>
            <consortium name="Broad Institute Genome Sequencing Center for Infectious Disease"/>
            <person name="Ma L.-J."/>
            <person name="Dead R."/>
            <person name="Young S."/>
            <person name="Zeng Q."/>
            <person name="Koehrsen M."/>
            <person name="Alvarado L."/>
            <person name="Berlin A."/>
            <person name="Chapman S.B."/>
            <person name="Chen Z."/>
            <person name="Freedman E."/>
            <person name="Gellesch M."/>
            <person name="Goldberg J."/>
            <person name="Griggs A."/>
            <person name="Gujja S."/>
            <person name="Heilman E.R."/>
            <person name="Heiman D."/>
            <person name="Hepburn T."/>
            <person name="Howarth C."/>
            <person name="Jen D."/>
            <person name="Larson L."/>
            <person name="Mehta T."/>
            <person name="Neiman D."/>
            <person name="Pearson M."/>
            <person name="Roberts A."/>
            <person name="Saif S."/>
            <person name="Shea T."/>
            <person name="Shenoy N."/>
            <person name="Sisk P."/>
            <person name="Stolte C."/>
            <person name="Sykes S."/>
            <person name="Walk T."/>
            <person name="White J."/>
            <person name="Yandava C."/>
            <person name="Haas B."/>
            <person name="Nusbaum C."/>
            <person name="Birren B."/>
        </authorList>
    </citation>
    <scope>NUCLEOTIDE SEQUENCE</scope>
    <source>
        <strain evidence="17">R3-111a-1</strain>
    </source>
</reference>
<evidence type="ECO:0000256" key="14">
    <source>
        <dbReference type="ARBA" id="ARBA00023288"/>
    </source>
</evidence>
<keyword evidence="7" id="KW-0336">GPI-anchor</keyword>
<dbReference type="InterPro" id="IPR008427">
    <property type="entry name" value="Extracellular_membr_CFEM_dom"/>
</dbReference>
<keyword evidence="4" id="KW-1003">Cell membrane</keyword>
<dbReference type="InterPro" id="IPR051735">
    <property type="entry name" value="CFEM_domain"/>
</dbReference>
<evidence type="ECO:0000256" key="1">
    <source>
        <dbReference type="ARBA" id="ARBA00004609"/>
    </source>
</evidence>
<gene>
    <name evidence="18" type="primary">20344724</name>
    <name evidence="17" type="ORF">GGTG_04266</name>
</gene>
<dbReference type="EnsemblFungi" id="EJT79178">
    <property type="protein sequence ID" value="EJT79178"/>
    <property type="gene ID" value="GGTG_04266"/>
</dbReference>
<feature type="domain" description="CFEM" evidence="16">
    <location>
        <begin position="1"/>
        <end position="117"/>
    </location>
</feature>
<dbReference type="eggNOG" id="ENOG502STNY">
    <property type="taxonomic scope" value="Eukaryota"/>
</dbReference>
<evidence type="ECO:0000313" key="19">
    <source>
        <dbReference type="Proteomes" id="UP000006039"/>
    </source>
</evidence>
<dbReference type="PANTHER" id="PTHR37928:SF1">
    <property type="entry name" value="CFEM DOMAIN PROTEIN (AFU_ORTHOLOGUE AFUA_6G14090)"/>
    <property type="match status" value="1"/>
</dbReference>
<feature type="binding site" description="axial binding residue" evidence="15">
    <location>
        <position position="50"/>
    </location>
    <ligand>
        <name>heme</name>
        <dbReference type="ChEBI" id="CHEBI:30413"/>
    </ligand>
    <ligandPart>
        <name>Fe</name>
        <dbReference type="ChEBI" id="CHEBI:18248"/>
    </ligandPart>
</feature>
<keyword evidence="10 15" id="KW-0408">Iron</keyword>
<evidence type="ECO:0000256" key="15">
    <source>
        <dbReference type="PROSITE-ProRule" id="PRU01356"/>
    </source>
</evidence>
<evidence type="ECO:0000313" key="17">
    <source>
        <dbReference type="EMBL" id="EJT79178.1"/>
    </source>
</evidence>
<evidence type="ECO:0000256" key="3">
    <source>
        <dbReference type="ARBA" id="ARBA00010031"/>
    </source>
</evidence>
<dbReference type="HOGENOM" id="CLU_1917196_0_0_1"/>
<keyword evidence="12" id="KW-1015">Disulfide bond</keyword>
<dbReference type="PANTHER" id="PTHR37928">
    <property type="entry name" value="CFEM DOMAIN PROTEIN (AFU_ORTHOLOGUE AFUA_6G14090)"/>
    <property type="match status" value="1"/>
</dbReference>
<evidence type="ECO:0000256" key="13">
    <source>
        <dbReference type="ARBA" id="ARBA00023180"/>
    </source>
</evidence>
<evidence type="ECO:0000256" key="6">
    <source>
        <dbReference type="ARBA" id="ARBA00022617"/>
    </source>
</evidence>
<evidence type="ECO:0000259" key="16">
    <source>
        <dbReference type="PROSITE" id="PS52012"/>
    </source>
</evidence>